<accession>A0A099MD85</accession>
<evidence type="ECO:0000313" key="1">
    <source>
        <dbReference type="EMBL" id="KGK11809.1"/>
    </source>
</evidence>
<protein>
    <submittedName>
        <fullName evidence="1">Uncharacterized protein</fullName>
    </submittedName>
</protein>
<reference evidence="1 2" key="1">
    <citation type="submission" date="2014-04" db="EMBL/GenBank/DDBJ databases">
        <title>Genome sequencing of Vibrio navarrensis strains.</title>
        <authorList>
            <person name="Gladney L.M."/>
            <person name="Katz L.S."/>
            <person name="Marino-Ramirez L."/>
            <person name="Jordan I.K."/>
        </authorList>
    </citation>
    <scope>NUCLEOTIDE SEQUENCE [LARGE SCALE GENOMIC DNA]</scope>
    <source>
        <strain evidence="1 2">ATCC 51183</strain>
    </source>
</reference>
<keyword evidence="2" id="KW-1185">Reference proteome</keyword>
<organism evidence="1 2">
    <name type="scientific">Vibrio navarrensis</name>
    <dbReference type="NCBI Taxonomy" id="29495"/>
    <lineage>
        <taxon>Bacteria</taxon>
        <taxon>Pseudomonadati</taxon>
        <taxon>Pseudomonadota</taxon>
        <taxon>Gammaproteobacteria</taxon>
        <taxon>Vibrionales</taxon>
        <taxon>Vibrionaceae</taxon>
        <taxon>Vibrio</taxon>
    </lineage>
</organism>
<sequence length="60" mass="6771">MTNKQIGDYKKRGDAPLGVSELMKINHVASVFILISTLSVSHFSDKIKEVRYDFLVVSIM</sequence>
<comment type="caution">
    <text evidence="1">The sequence shown here is derived from an EMBL/GenBank/DDBJ whole genome shotgun (WGS) entry which is preliminary data.</text>
</comment>
<dbReference type="Proteomes" id="UP000029994">
    <property type="component" value="Unassembled WGS sequence"/>
</dbReference>
<dbReference type="STRING" id="29495.EA26_11030"/>
<dbReference type="AlphaFoldDB" id="A0A099MD85"/>
<evidence type="ECO:0000313" key="2">
    <source>
        <dbReference type="Proteomes" id="UP000029994"/>
    </source>
</evidence>
<dbReference type="EMBL" id="JMCG01000001">
    <property type="protein sequence ID" value="KGK11809.1"/>
    <property type="molecule type" value="Genomic_DNA"/>
</dbReference>
<proteinExistence type="predicted"/>
<gene>
    <name evidence="1" type="ORF">EA26_11030</name>
</gene>
<name>A0A099MD85_9VIBR</name>